<name>A0AAV4UVX7_CAEEX</name>
<protein>
    <submittedName>
        <fullName evidence="1">Uncharacterized protein</fullName>
    </submittedName>
</protein>
<evidence type="ECO:0000313" key="2">
    <source>
        <dbReference type="Proteomes" id="UP001054945"/>
    </source>
</evidence>
<gene>
    <name evidence="1" type="ORF">CEXT_64671</name>
</gene>
<evidence type="ECO:0000313" key="1">
    <source>
        <dbReference type="EMBL" id="GIY61888.1"/>
    </source>
</evidence>
<organism evidence="1 2">
    <name type="scientific">Caerostris extrusa</name>
    <name type="common">Bark spider</name>
    <name type="synonym">Caerostris bankana</name>
    <dbReference type="NCBI Taxonomy" id="172846"/>
    <lineage>
        <taxon>Eukaryota</taxon>
        <taxon>Metazoa</taxon>
        <taxon>Ecdysozoa</taxon>
        <taxon>Arthropoda</taxon>
        <taxon>Chelicerata</taxon>
        <taxon>Arachnida</taxon>
        <taxon>Araneae</taxon>
        <taxon>Araneomorphae</taxon>
        <taxon>Entelegynae</taxon>
        <taxon>Araneoidea</taxon>
        <taxon>Araneidae</taxon>
        <taxon>Caerostris</taxon>
    </lineage>
</organism>
<comment type="caution">
    <text evidence="1">The sequence shown here is derived from an EMBL/GenBank/DDBJ whole genome shotgun (WGS) entry which is preliminary data.</text>
</comment>
<dbReference type="AlphaFoldDB" id="A0AAV4UVX7"/>
<sequence>MAAFSSSPTTWEAKCQGFDKFYPNLCVHLLITHEDDNNSKKGRKKEKFHPNVFKLLQLRISSPTMRKILRDHRKYHFPFFRKLFNTIIVPPSRKENGAATAISRLF</sequence>
<accession>A0AAV4UVX7</accession>
<keyword evidence="2" id="KW-1185">Reference proteome</keyword>
<proteinExistence type="predicted"/>
<reference evidence="1 2" key="1">
    <citation type="submission" date="2021-06" db="EMBL/GenBank/DDBJ databases">
        <title>Caerostris extrusa draft genome.</title>
        <authorList>
            <person name="Kono N."/>
            <person name="Arakawa K."/>
        </authorList>
    </citation>
    <scope>NUCLEOTIDE SEQUENCE [LARGE SCALE GENOMIC DNA]</scope>
</reference>
<dbReference type="Proteomes" id="UP001054945">
    <property type="component" value="Unassembled WGS sequence"/>
</dbReference>
<dbReference type="EMBL" id="BPLR01013545">
    <property type="protein sequence ID" value="GIY61888.1"/>
    <property type="molecule type" value="Genomic_DNA"/>
</dbReference>